<protein>
    <submittedName>
        <fullName evidence="1">Uncharacterized protein</fullName>
    </submittedName>
</protein>
<evidence type="ECO:0000313" key="2">
    <source>
        <dbReference type="Proteomes" id="UP001162501"/>
    </source>
</evidence>
<gene>
    <name evidence="1" type="ORF">MRATA1EN3_LOCUS16040</name>
</gene>
<organism evidence="1 2">
    <name type="scientific">Rangifer tarandus platyrhynchus</name>
    <name type="common">Svalbard reindeer</name>
    <dbReference type="NCBI Taxonomy" id="3082113"/>
    <lineage>
        <taxon>Eukaryota</taxon>
        <taxon>Metazoa</taxon>
        <taxon>Chordata</taxon>
        <taxon>Craniata</taxon>
        <taxon>Vertebrata</taxon>
        <taxon>Euteleostomi</taxon>
        <taxon>Mammalia</taxon>
        <taxon>Eutheria</taxon>
        <taxon>Laurasiatheria</taxon>
        <taxon>Artiodactyla</taxon>
        <taxon>Ruminantia</taxon>
        <taxon>Pecora</taxon>
        <taxon>Cervidae</taxon>
        <taxon>Odocoileinae</taxon>
        <taxon>Rangifer</taxon>
    </lineage>
</organism>
<reference evidence="1" key="1">
    <citation type="submission" date="2023-05" db="EMBL/GenBank/DDBJ databases">
        <authorList>
            <consortium name="ELIXIR-Norway"/>
        </authorList>
    </citation>
    <scope>NUCLEOTIDE SEQUENCE</scope>
</reference>
<evidence type="ECO:0000313" key="1">
    <source>
        <dbReference type="EMBL" id="CAI9704827.1"/>
    </source>
</evidence>
<sequence length="92" mass="9754">MSHGQGQGFRFKGPLLICERSWGLRGAPHCSSKAPGASLFPSLHGLCGQESPPALRADRDSQRPPPKEKLRAEGSPSLWPLAQGTCQPSGPP</sequence>
<name>A0ACB0EW10_RANTA</name>
<dbReference type="EMBL" id="OX596112">
    <property type="protein sequence ID" value="CAI9704827.1"/>
    <property type="molecule type" value="Genomic_DNA"/>
</dbReference>
<dbReference type="Proteomes" id="UP001162501">
    <property type="component" value="Chromosome 28"/>
</dbReference>
<proteinExistence type="predicted"/>
<accession>A0ACB0EW10</accession>